<name>A0A9D1SHI7_9FIRM</name>
<dbReference type="InterPro" id="IPR050188">
    <property type="entry name" value="RluA_PseudoU_synthase"/>
</dbReference>
<dbReference type="PANTHER" id="PTHR21600">
    <property type="entry name" value="MITOCHONDRIAL RNA PSEUDOURIDINE SYNTHASE"/>
    <property type="match status" value="1"/>
</dbReference>
<dbReference type="PANTHER" id="PTHR21600:SF87">
    <property type="entry name" value="RNA PSEUDOURIDYLATE SYNTHASE DOMAIN-CONTAINING PROTEIN 1"/>
    <property type="match status" value="1"/>
</dbReference>
<dbReference type="SUPFAM" id="SSF55174">
    <property type="entry name" value="Alpha-L RNA-binding motif"/>
    <property type="match status" value="1"/>
</dbReference>
<dbReference type="Pfam" id="PF00849">
    <property type="entry name" value="PseudoU_synth_2"/>
    <property type="match status" value="1"/>
</dbReference>
<evidence type="ECO:0000256" key="3">
    <source>
        <dbReference type="ARBA" id="ARBA00023235"/>
    </source>
</evidence>
<accession>A0A9D1SHI7</accession>
<evidence type="ECO:0000256" key="2">
    <source>
        <dbReference type="ARBA" id="ARBA00010876"/>
    </source>
</evidence>
<proteinExistence type="inferred from homology"/>
<evidence type="ECO:0000256" key="1">
    <source>
        <dbReference type="ARBA" id="ARBA00000073"/>
    </source>
</evidence>
<evidence type="ECO:0000259" key="7">
    <source>
        <dbReference type="SMART" id="SM00363"/>
    </source>
</evidence>
<keyword evidence="6" id="KW-0694">RNA-binding</keyword>
<protein>
    <recommendedName>
        <fullName evidence="4">RNA pseudouridylate synthase</fullName>
    </recommendedName>
    <alternativeName>
        <fullName evidence="5">RNA-uridine isomerase</fullName>
    </alternativeName>
</protein>
<dbReference type="CDD" id="cd00165">
    <property type="entry name" value="S4"/>
    <property type="match status" value="1"/>
</dbReference>
<comment type="catalytic activity">
    <reaction evidence="1">
        <text>a uridine in RNA = a pseudouridine in RNA</text>
        <dbReference type="Rhea" id="RHEA:48348"/>
        <dbReference type="Rhea" id="RHEA-COMP:12068"/>
        <dbReference type="Rhea" id="RHEA-COMP:12069"/>
        <dbReference type="ChEBI" id="CHEBI:65314"/>
        <dbReference type="ChEBI" id="CHEBI:65315"/>
    </reaction>
</comment>
<dbReference type="Pfam" id="PF01479">
    <property type="entry name" value="S4"/>
    <property type="match status" value="1"/>
</dbReference>
<dbReference type="GO" id="GO:0120159">
    <property type="term" value="F:rRNA pseudouridine synthase activity"/>
    <property type="evidence" value="ECO:0007669"/>
    <property type="project" value="UniProtKB-ARBA"/>
</dbReference>
<dbReference type="SMART" id="SM00363">
    <property type="entry name" value="S4"/>
    <property type="match status" value="1"/>
</dbReference>
<evidence type="ECO:0000256" key="6">
    <source>
        <dbReference type="PROSITE-ProRule" id="PRU00182"/>
    </source>
</evidence>
<dbReference type="Proteomes" id="UP000824094">
    <property type="component" value="Unassembled WGS sequence"/>
</dbReference>
<reference evidence="8" key="2">
    <citation type="journal article" date="2021" name="PeerJ">
        <title>Extensive microbial diversity within the chicken gut microbiome revealed by metagenomics and culture.</title>
        <authorList>
            <person name="Gilroy R."/>
            <person name="Ravi A."/>
            <person name="Getino M."/>
            <person name="Pursley I."/>
            <person name="Horton D.L."/>
            <person name="Alikhan N.F."/>
            <person name="Baker D."/>
            <person name="Gharbi K."/>
            <person name="Hall N."/>
            <person name="Watson M."/>
            <person name="Adriaenssens E.M."/>
            <person name="Foster-Nyarko E."/>
            <person name="Jarju S."/>
            <person name="Secka A."/>
            <person name="Antonio M."/>
            <person name="Oren A."/>
            <person name="Chaudhuri R.R."/>
            <person name="La Ragione R."/>
            <person name="Hildebrand F."/>
            <person name="Pallen M.J."/>
        </authorList>
    </citation>
    <scope>NUCLEOTIDE SEQUENCE</scope>
    <source>
        <strain evidence="8">18911</strain>
    </source>
</reference>
<dbReference type="InterPro" id="IPR036986">
    <property type="entry name" value="S4_RNA-bd_sf"/>
</dbReference>
<dbReference type="CDD" id="cd02869">
    <property type="entry name" value="PseudoU_synth_RluA_like"/>
    <property type="match status" value="1"/>
</dbReference>
<evidence type="ECO:0000256" key="5">
    <source>
        <dbReference type="ARBA" id="ARBA00033164"/>
    </source>
</evidence>
<evidence type="ECO:0000256" key="4">
    <source>
        <dbReference type="ARBA" id="ARBA00031870"/>
    </source>
</evidence>
<dbReference type="InterPro" id="IPR006145">
    <property type="entry name" value="PsdUridine_synth_RsuA/RluA"/>
</dbReference>
<dbReference type="PROSITE" id="PS50889">
    <property type="entry name" value="S4"/>
    <property type="match status" value="1"/>
</dbReference>
<gene>
    <name evidence="8" type="ORF">IAB05_00535</name>
</gene>
<feature type="domain" description="RNA-binding S4" evidence="7">
    <location>
        <begin position="12"/>
        <end position="71"/>
    </location>
</feature>
<dbReference type="GO" id="GO:0000455">
    <property type="term" value="P:enzyme-directed rRNA pseudouridine synthesis"/>
    <property type="evidence" value="ECO:0007669"/>
    <property type="project" value="TreeGrafter"/>
</dbReference>
<keyword evidence="3" id="KW-0413">Isomerase</keyword>
<reference evidence="8" key="1">
    <citation type="submission" date="2020-10" db="EMBL/GenBank/DDBJ databases">
        <authorList>
            <person name="Gilroy R."/>
        </authorList>
    </citation>
    <scope>NUCLEOTIDE SEQUENCE</scope>
    <source>
        <strain evidence="8">18911</strain>
    </source>
</reference>
<dbReference type="AlphaFoldDB" id="A0A9D1SHI7"/>
<dbReference type="InterPro" id="IPR020103">
    <property type="entry name" value="PsdUridine_synth_cat_dom_sf"/>
</dbReference>
<comment type="similarity">
    <text evidence="2">Belongs to the pseudouridine synthase RluA family.</text>
</comment>
<dbReference type="Gene3D" id="3.10.290.10">
    <property type="entry name" value="RNA-binding S4 domain"/>
    <property type="match status" value="1"/>
</dbReference>
<comment type="caution">
    <text evidence="8">The sequence shown here is derived from an EMBL/GenBank/DDBJ whole genome shotgun (WGS) entry which is preliminary data.</text>
</comment>
<organism evidence="8 9">
    <name type="scientific">Candidatus Stercoripulliclostridium merdigallinarum</name>
    <dbReference type="NCBI Taxonomy" id="2840951"/>
    <lineage>
        <taxon>Bacteria</taxon>
        <taxon>Bacillati</taxon>
        <taxon>Bacillota</taxon>
        <taxon>Clostridia</taxon>
        <taxon>Eubacteriales</taxon>
        <taxon>Candidatus Stercoripulliclostridium</taxon>
    </lineage>
</organism>
<evidence type="ECO:0000313" key="9">
    <source>
        <dbReference type="Proteomes" id="UP000824094"/>
    </source>
</evidence>
<dbReference type="Gene3D" id="3.30.2350.10">
    <property type="entry name" value="Pseudouridine synthase"/>
    <property type="match status" value="1"/>
</dbReference>
<sequence>MKSYLYKGAKTVKLGKFLSEMMPGLSFSSFKRLLSDGRVKVNSKRVKKEIYVNPGDTVEVYGADGAPSFRSESVYEDDNVLLAVKPRGIETKNFAVLVSEERGTQFIPVHRLDTNTGGIVMLAKSEAAFRAAVELFKKHLVDKEYMALLCGVPEKNGVYTAYLKKDPKQGVVEVAAVKKPGFEEIKTGIELVEMRDAEIALCRIKLYTGKTHQIRAHTAFLGHPVLGDTKYGNFELNRLSRAKRQYLTAVKLSFGSIPKGNILSALSGKSFEIPCDF</sequence>
<dbReference type="InterPro" id="IPR002942">
    <property type="entry name" value="S4_RNA-bd"/>
</dbReference>
<evidence type="ECO:0000313" key="8">
    <source>
        <dbReference type="EMBL" id="HIU59857.1"/>
    </source>
</evidence>
<dbReference type="GO" id="GO:0003723">
    <property type="term" value="F:RNA binding"/>
    <property type="evidence" value="ECO:0007669"/>
    <property type="project" value="UniProtKB-KW"/>
</dbReference>
<dbReference type="EMBL" id="DVNF01000019">
    <property type="protein sequence ID" value="HIU59857.1"/>
    <property type="molecule type" value="Genomic_DNA"/>
</dbReference>
<dbReference type="SUPFAM" id="SSF55120">
    <property type="entry name" value="Pseudouridine synthase"/>
    <property type="match status" value="1"/>
</dbReference>